<dbReference type="Proteomes" id="UP000689195">
    <property type="component" value="Unassembled WGS sequence"/>
</dbReference>
<evidence type="ECO:0000256" key="3">
    <source>
        <dbReference type="ARBA" id="ARBA00022771"/>
    </source>
</evidence>
<accession>A0A8S1XDC3</accession>
<reference evidence="8" key="1">
    <citation type="submission" date="2021-01" db="EMBL/GenBank/DDBJ databases">
        <authorList>
            <consortium name="Genoscope - CEA"/>
            <person name="William W."/>
        </authorList>
    </citation>
    <scope>NUCLEOTIDE SEQUENCE</scope>
</reference>
<dbReference type="PROSITE" id="PS50089">
    <property type="entry name" value="ZF_RING_2"/>
    <property type="match status" value="1"/>
</dbReference>
<dbReference type="InterPro" id="IPR001841">
    <property type="entry name" value="Znf_RING"/>
</dbReference>
<evidence type="ECO:0000259" key="7">
    <source>
        <dbReference type="PROSITE" id="PS50089"/>
    </source>
</evidence>
<evidence type="ECO:0000256" key="4">
    <source>
        <dbReference type="ARBA" id="ARBA00022786"/>
    </source>
</evidence>
<dbReference type="OrthoDB" id="422021at2759"/>
<evidence type="ECO:0000256" key="1">
    <source>
        <dbReference type="ARBA" id="ARBA00004906"/>
    </source>
</evidence>
<comment type="caution">
    <text evidence="8">The sequence shown here is derived from an EMBL/GenBank/DDBJ whole genome shotgun (WGS) entry which is preliminary data.</text>
</comment>
<dbReference type="InterPro" id="IPR024766">
    <property type="entry name" value="Znf_RING_H2"/>
</dbReference>
<keyword evidence="3 6" id="KW-0863">Zinc-finger</keyword>
<keyword evidence="2" id="KW-0479">Metal-binding</keyword>
<protein>
    <recommendedName>
        <fullName evidence="7">RING-type domain-containing protein</fullName>
    </recommendedName>
</protein>
<evidence type="ECO:0000256" key="2">
    <source>
        <dbReference type="ARBA" id="ARBA00022723"/>
    </source>
</evidence>
<keyword evidence="4" id="KW-0833">Ubl conjugation pathway</keyword>
<evidence type="ECO:0000256" key="6">
    <source>
        <dbReference type="PROSITE-ProRule" id="PRU00175"/>
    </source>
</evidence>
<dbReference type="AlphaFoldDB" id="A0A8S1XDC3"/>
<keyword evidence="9" id="KW-1185">Reference proteome</keyword>
<comment type="pathway">
    <text evidence="1">Protein modification; protein ubiquitination.</text>
</comment>
<evidence type="ECO:0000256" key="5">
    <source>
        <dbReference type="ARBA" id="ARBA00022833"/>
    </source>
</evidence>
<evidence type="ECO:0000313" key="9">
    <source>
        <dbReference type="Proteomes" id="UP000689195"/>
    </source>
</evidence>
<name>A0A8S1XDC3_9CILI</name>
<proteinExistence type="predicted"/>
<dbReference type="Pfam" id="PF12678">
    <property type="entry name" value="zf-rbx1"/>
    <property type="match status" value="1"/>
</dbReference>
<keyword evidence="5" id="KW-0862">Zinc</keyword>
<organism evidence="8 9">
    <name type="scientific">Paramecium pentaurelia</name>
    <dbReference type="NCBI Taxonomy" id="43138"/>
    <lineage>
        <taxon>Eukaryota</taxon>
        <taxon>Sar</taxon>
        <taxon>Alveolata</taxon>
        <taxon>Ciliophora</taxon>
        <taxon>Intramacronucleata</taxon>
        <taxon>Oligohymenophorea</taxon>
        <taxon>Peniculida</taxon>
        <taxon>Parameciidae</taxon>
        <taxon>Paramecium</taxon>
    </lineage>
</organism>
<sequence length="160" mass="19095">MNNYNKLNSLNLISQDVLFVMKKCYINIIRIISICVNSKQEITIQSNNNANNVVNRLLSFTRTITQRYVQVIFGLKLNVHIVLLQYQKLIQRIILLNGNKGNQELFNMFRGYFRKRADLKCFHSFHQECIENWLKQRQKCPICKRINDKAFISEEQFDIY</sequence>
<dbReference type="GO" id="GO:0008270">
    <property type="term" value="F:zinc ion binding"/>
    <property type="evidence" value="ECO:0007669"/>
    <property type="project" value="UniProtKB-KW"/>
</dbReference>
<feature type="domain" description="RING-type" evidence="7">
    <location>
        <begin position="119"/>
        <end position="144"/>
    </location>
</feature>
<dbReference type="EMBL" id="CAJJDO010000120">
    <property type="protein sequence ID" value="CAD8198965.1"/>
    <property type="molecule type" value="Genomic_DNA"/>
</dbReference>
<gene>
    <name evidence="8" type="ORF">PPENT_87.1.T1200093</name>
</gene>
<evidence type="ECO:0000313" key="8">
    <source>
        <dbReference type="EMBL" id="CAD8198965.1"/>
    </source>
</evidence>